<reference evidence="2" key="1">
    <citation type="submission" date="2020-03" db="EMBL/GenBank/DDBJ databases">
        <authorList>
            <person name="Weist P."/>
        </authorList>
    </citation>
    <scope>NUCLEOTIDE SEQUENCE</scope>
</reference>
<feature type="region of interest" description="Disordered" evidence="1">
    <location>
        <begin position="1"/>
        <end position="34"/>
    </location>
</feature>
<evidence type="ECO:0000313" key="3">
    <source>
        <dbReference type="Proteomes" id="UP001153269"/>
    </source>
</evidence>
<proteinExistence type="predicted"/>
<evidence type="ECO:0000313" key="2">
    <source>
        <dbReference type="EMBL" id="CAB1446094.1"/>
    </source>
</evidence>
<name>A0A9N7V5M5_PLEPL</name>
<dbReference type="EMBL" id="CADEAL010003890">
    <property type="protein sequence ID" value="CAB1446094.1"/>
    <property type="molecule type" value="Genomic_DNA"/>
</dbReference>
<accession>A0A9N7V5M5</accession>
<evidence type="ECO:0000256" key="1">
    <source>
        <dbReference type="SAM" id="MobiDB-lite"/>
    </source>
</evidence>
<dbReference type="Proteomes" id="UP001153269">
    <property type="component" value="Unassembled WGS sequence"/>
</dbReference>
<keyword evidence="3" id="KW-1185">Reference proteome</keyword>
<feature type="compositionally biased region" description="Basic and acidic residues" evidence="1">
    <location>
        <begin position="9"/>
        <end position="19"/>
    </location>
</feature>
<gene>
    <name evidence="2" type="ORF">PLEPLA_LOCUS33836</name>
</gene>
<dbReference type="AlphaFoldDB" id="A0A9N7V5M5"/>
<sequence length="119" mass="13315">MTNGGGENDGARGRRDRYREKKKKKKKEERLPTMPLHTCSRLSSNTNCRLFLSCSSADLICSPSIPSYSVSPALSQSLLPPSLLPSLPPPRLLFPRLWSVTAPQLVNMTLFKVFARRLT</sequence>
<organism evidence="2 3">
    <name type="scientific">Pleuronectes platessa</name>
    <name type="common">European plaice</name>
    <dbReference type="NCBI Taxonomy" id="8262"/>
    <lineage>
        <taxon>Eukaryota</taxon>
        <taxon>Metazoa</taxon>
        <taxon>Chordata</taxon>
        <taxon>Craniata</taxon>
        <taxon>Vertebrata</taxon>
        <taxon>Euteleostomi</taxon>
        <taxon>Actinopterygii</taxon>
        <taxon>Neopterygii</taxon>
        <taxon>Teleostei</taxon>
        <taxon>Neoteleostei</taxon>
        <taxon>Acanthomorphata</taxon>
        <taxon>Carangaria</taxon>
        <taxon>Pleuronectiformes</taxon>
        <taxon>Pleuronectoidei</taxon>
        <taxon>Pleuronectidae</taxon>
        <taxon>Pleuronectes</taxon>
    </lineage>
</organism>
<comment type="caution">
    <text evidence="2">The sequence shown here is derived from an EMBL/GenBank/DDBJ whole genome shotgun (WGS) entry which is preliminary data.</text>
</comment>
<protein>
    <submittedName>
        <fullName evidence="2">Uncharacterized protein</fullName>
    </submittedName>
</protein>